<feature type="domain" description="Protein kinase" evidence="10">
    <location>
        <begin position="24"/>
        <end position="326"/>
    </location>
</feature>
<dbReference type="GO" id="GO:0005776">
    <property type="term" value="C:autophagosome"/>
    <property type="evidence" value="ECO:0007669"/>
    <property type="project" value="TreeGrafter"/>
</dbReference>
<feature type="compositionally biased region" description="Polar residues" evidence="9">
    <location>
        <begin position="841"/>
        <end position="855"/>
    </location>
</feature>
<accession>A0A067M1T8</accession>
<evidence type="ECO:0000256" key="2">
    <source>
        <dbReference type="ARBA" id="ARBA00022527"/>
    </source>
</evidence>
<dbReference type="AlphaFoldDB" id="A0A067M1T8"/>
<evidence type="ECO:0000256" key="7">
    <source>
        <dbReference type="ARBA" id="ARBA00030237"/>
    </source>
</evidence>
<feature type="compositionally biased region" description="Basic and acidic residues" evidence="9">
    <location>
        <begin position="355"/>
        <end position="371"/>
    </location>
</feature>
<dbReference type="GO" id="GO:0034045">
    <property type="term" value="C:phagophore assembly site membrane"/>
    <property type="evidence" value="ECO:0007669"/>
    <property type="project" value="TreeGrafter"/>
</dbReference>
<dbReference type="GO" id="GO:0004674">
    <property type="term" value="F:protein serine/threonine kinase activity"/>
    <property type="evidence" value="ECO:0007669"/>
    <property type="project" value="UniProtKB-KW"/>
</dbReference>
<dbReference type="CDD" id="cd14009">
    <property type="entry name" value="STKc_ATG1_ULK_like"/>
    <property type="match status" value="1"/>
</dbReference>
<evidence type="ECO:0000256" key="8">
    <source>
        <dbReference type="PROSITE-ProRule" id="PRU10141"/>
    </source>
</evidence>
<dbReference type="FunFam" id="3.30.200.20:FF:000003">
    <property type="entry name" value="Non-specific serine/threonine protein kinase"/>
    <property type="match status" value="1"/>
</dbReference>
<feature type="region of interest" description="Disordered" evidence="9">
    <location>
        <begin position="829"/>
        <end position="861"/>
    </location>
</feature>
<feature type="compositionally biased region" description="Low complexity" evidence="9">
    <location>
        <begin position="547"/>
        <end position="559"/>
    </location>
</feature>
<keyword evidence="2" id="KW-0723">Serine/threonine-protein kinase</keyword>
<dbReference type="Pfam" id="PF12063">
    <property type="entry name" value="ATG1-like_MIT1"/>
    <property type="match status" value="1"/>
</dbReference>
<dbReference type="GO" id="GO:0061709">
    <property type="term" value="P:reticulophagy"/>
    <property type="evidence" value="ECO:0007669"/>
    <property type="project" value="TreeGrafter"/>
</dbReference>
<dbReference type="GO" id="GO:0042594">
    <property type="term" value="P:response to starvation"/>
    <property type="evidence" value="ECO:0007669"/>
    <property type="project" value="TreeGrafter"/>
</dbReference>
<dbReference type="InterPro" id="IPR017441">
    <property type="entry name" value="Protein_kinase_ATP_BS"/>
</dbReference>
<dbReference type="Proteomes" id="UP000027195">
    <property type="component" value="Unassembled WGS sequence"/>
</dbReference>
<dbReference type="PROSITE" id="PS00108">
    <property type="entry name" value="PROTEIN_KINASE_ST"/>
    <property type="match status" value="1"/>
</dbReference>
<keyword evidence="3" id="KW-0808">Transferase</keyword>
<feature type="region of interest" description="Disordered" evidence="9">
    <location>
        <begin position="466"/>
        <end position="509"/>
    </location>
</feature>
<gene>
    <name evidence="11" type="ORF">BOTBODRAFT_36935</name>
</gene>
<keyword evidence="12" id="KW-1185">Reference proteome</keyword>
<evidence type="ECO:0000256" key="9">
    <source>
        <dbReference type="SAM" id="MobiDB-lite"/>
    </source>
</evidence>
<feature type="region of interest" description="Disordered" evidence="9">
    <location>
        <begin position="353"/>
        <end position="409"/>
    </location>
</feature>
<dbReference type="Pfam" id="PF00069">
    <property type="entry name" value="Pkinase"/>
    <property type="match status" value="1"/>
</dbReference>
<dbReference type="GO" id="GO:0005829">
    <property type="term" value="C:cytosol"/>
    <property type="evidence" value="ECO:0007669"/>
    <property type="project" value="TreeGrafter"/>
</dbReference>
<feature type="binding site" evidence="8">
    <location>
        <position position="53"/>
    </location>
    <ligand>
        <name>ATP</name>
        <dbReference type="ChEBI" id="CHEBI:30616"/>
    </ligand>
</feature>
<keyword evidence="4 8" id="KW-0547">Nucleotide-binding</keyword>
<dbReference type="SUPFAM" id="SSF56112">
    <property type="entry name" value="Protein kinase-like (PK-like)"/>
    <property type="match status" value="1"/>
</dbReference>
<dbReference type="OrthoDB" id="346907at2759"/>
<name>A0A067M1T8_BOTB1</name>
<evidence type="ECO:0000256" key="6">
    <source>
        <dbReference type="ARBA" id="ARBA00022840"/>
    </source>
</evidence>
<dbReference type="InterPro" id="IPR008271">
    <property type="entry name" value="Ser/Thr_kinase_AS"/>
</dbReference>
<dbReference type="PANTHER" id="PTHR24348:SF22">
    <property type="entry name" value="NON-SPECIFIC SERINE_THREONINE PROTEIN KINASE"/>
    <property type="match status" value="1"/>
</dbReference>
<dbReference type="HOGENOM" id="CLU_006447_0_0_1"/>
<dbReference type="STRING" id="930990.A0A067M1T8"/>
<dbReference type="PROSITE" id="PS50011">
    <property type="entry name" value="PROTEIN_KINASE_DOM"/>
    <property type="match status" value="1"/>
</dbReference>
<feature type="compositionally biased region" description="Basic residues" evidence="9">
    <location>
        <begin position="385"/>
        <end position="395"/>
    </location>
</feature>
<dbReference type="FunCoup" id="A0A067M1T8">
    <property type="interactions" value="135"/>
</dbReference>
<dbReference type="InterPro" id="IPR048941">
    <property type="entry name" value="ATG1-like_MIT2"/>
</dbReference>
<dbReference type="GO" id="GO:0000422">
    <property type="term" value="P:autophagy of mitochondrion"/>
    <property type="evidence" value="ECO:0007669"/>
    <property type="project" value="TreeGrafter"/>
</dbReference>
<feature type="region of interest" description="Disordered" evidence="9">
    <location>
        <begin position="546"/>
        <end position="569"/>
    </location>
</feature>
<keyword evidence="6 8" id="KW-0067">ATP-binding</keyword>
<dbReference type="InterPro" id="IPR022708">
    <property type="entry name" value="Atg1-like_tMIT"/>
</dbReference>
<dbReference type="Gene3D" id="3.30.200.20">
    <property type="entry name" value="Phosphorylase Kinase, domain 1"/>
    <property type="match status" value="1"/>
</dbReference>
<evidence type="ECO:0000313" key="11">
    <source>
        <dbReference type="EMBL" id="KDQ09529.1"/>
    </source>
</evidence>
<feature type="region of interest" description="Disordered" evidence="9">
    <location>
        <begin position="645"/>
        <end position="668"/>
    </location>
</feature>
<dbReference type="GO" id="GO:0010506">
    <property type="term" value="P:regulation of autophagy"/>
    <property type="evidence" value="ECO:0007669"/>
    <property type="project" value="InterPro"/>
</dbReference>
<dbReference type="InterPro" id="IPR000719">
    <property type="entry name" value="Prot_kinase_dom"/>
</dbReference>
<protein>
    <recommendedName>
        <fullName evidence="1">non-specific serine/threonine protein kinase</fullName>
        <ecNumber evidence="1">2.7.11.1</ecNumber>
    </recommendedName>
    <alternativeName>
        <fullName evidence="7">Autophagy-related protein 1</fullName>
    </alternativeName>
</protein>
<dbReference type="Pfam" id="PF21127">
    <property type="entry name" value="ATG1-like_MIT2"/>
    <property type="match status" value="1"/>
</dbReference>
<evidence type="ECO:0000256" key="1">
    <source>
        <dbReference type="ARBA" id="ARBA00012513"/>
    </source>
</evidence>
<evidence type="ECO:0000259" key="10">
    <source>
        <dbReference type="PROSITE" id="PS50011"/>
    </source>
</evidence>
<sequence>MSSSAAGSRSDASRRIFEQEAYPYVLTDEIGKGSFATVYRGHHAKTRKAIAVKTVSRAKLVSKVLDNLESEISILKQLHHPHITELTDIVKAEKNIYLIMEFCAGGDLSIYLRQRGRIDSLMFGTPPAYYPHPKTGGLDERVVRSFIIQLTRALKFLRERNLIHRDIKPQNLLLQPASETEYAAGHTYGAPILKIADFGFAKVLPAATMAETLCGSPLYMAPEILRYEKYDAKADLWSVGAVVYEMSVGKPPFRAQNHIDLLKRIERANNHVGFPDEKFDPTKPEVAPVSSDIKALVRMLLKKNPVERASFEELFSCSAVRDEARVEEAQARERAQLKDASVAEAVDTPLALIAESDRSMGKPGSPREKAHLKPSAGEQPLSRRASAHGHERKKSVAGTGESSTLDEDGREYVLVDDTRAIEFNRVSDEIDAVRRRPVSMGPGDYMPMYSQHTAPRRVTHARTTTDLPSQNYHMPDPDGGGVGAGMRRSSTPPPISTALTTFPPPAPPGGTYAPRQLSLPIPIPSRAQAPASALVRALNMAGRKLFGSPSSPSSTGRTSVPVMSTPPITSTRRDKMAAISNDSLAPTNNSIRTSTRPGIIPLAHGSVAQEALLIRLEDYAQKAQVLTEWAEMKYQKLESAYPKPLADPAHVARQRSQTAHRSDGRRRNEADTNALHCIALCITVMSFSQKAILCVNTYYKEKEAPGEPPSHTAAVDEALQWFRDSFQRSLEKANILKTWLPEGRHKQNMLIDRIVYDHALSLLRNAASRELLEENAHECERDYEIALWMLRAISDDVMQEGNPYVEQDRKTINTFIQTTATRLTKLRKRQEARAAKRATTGVRNDTISANNTPSNPLVPVA</sequence>
<dbReference type="InParanoid" id="A0A067M1T8"/>
<reference evidence="12" key="1">
    <citation type="journal article" date="2014" name="Proc. Natl. Acad. Sci. U.S.A.">
        <title>Extensive sampling of basidiomycete genomes demonstrates inadequacy of the white-rot/brown-rot paradigm for wood decay fungi.</title>
        <authorList>
            <person name="Riley R."/>
            <person name="Salamov A.A."/>
            <person name="Brown D.W."/>
            <person name="Nagy L.G."/>
            <person name="Floudas D."/>
            <person name="Held B.W."/>
            <person name="Levasseur A."/>
            <person name="Lombard V."/>
            <person name="Morin E."/>
            <person name="Otillar R."/>
            <person name="Lindquist E.A."/>
            <person name="Sun H."/>
            <person name="LaButti K.M."/>
            <person name="Schmutz J."/>
            <person name="Jabbour D."/>
            <person name="Luo H."/>
            <person name="Baker S.E."/>
            <person name="Pisabarro A.G."/>
            <person name="Walton J.D."/>
            <person name="Blanchette R.A."/>
            <person name="Henrissat B."/>
            <person name="Martin F."/>
            <person name="Cullen D."/>
            <person name="Hibbett D.S."/>
            <person name="Grigoriev I.V."/>
        </authorList>
    </citation>
    <scope>NUCLEOTIDE SEQUENCE [LARGE SCALE GENOMIC DNA]</scope>
    <source>
        <strain evidence="12">FD-172 SS1</strain>
    </source>
</reference>
<dbReference type="Gene3D" id="1.10.510.10">
    <property type="entry name" value="Transferase(Phosphotransferase) domain 1"/>
    <property type="match status" value="1"/>
</dbReference>
<dbReference type="SMART" id="SM00220">
    <property type="entry name" value="S_TKc"/>
    <property type="match status" value="1"/>
</dbReference>
<proteinExistence type="predicted"/>
<evidence type="ECO:0000256" key="5">
    <source>
        <dbReference type="ARBA" id="ARBA00022777"/>
    </source>
</evidence>
<dbReference type="EC" id="2.7.11.1" evidence="1"/>
<dbReference type="PROSITE" id="PS00107">
    <property type="entry name" value="PROTEIN_KINASE_ATP"/>
    <property type="match status" value="1"/>
</dbReference>
<evidence type="ECO:0000256" key="4">
    <source>
        <dbReference type="ARBA" id="ARBA00022741"/>
    </source>
</evidence>
<dbReference type="GO" id="GO:0034727">
    <property type="term" value="P:piecemeal microautophagy of the nucleus"/>
    <property type="evidence" value="ECO:0007669"/>
    <property type="project" value="TreeGrafter"/>
</dbReference>
<evidence type="ECO:0000313" key="12">
    <source>
        <dbReference type="Proteomes" id="UP000027195"/>
    </source>
</evidence>
<dbReference type="GO" id="GO:0000045">
    <property type="term" value="P:autophagosome assembly"/>
    <property type="evidence" value="ECO:0007669"/>
    <property type="project" value="TreeGrafter"/>
</dbReference>
<evidence type="ECO:0000256" key="3">
    <source>
        <dbReference type="ARBA" id="ARBA00022679"/>
    </source>
</evidence>
<dbReference type="EMBL" id="KL198077">
    <property type="protein sequence ID" value="KDQ09529.1"/>
    <property type="molecule type" value="Genomic_DNA"/>
</dbReference>
<dbReference type="InterPro" id="IPR011009">
    <property type="entry name" value="Kinase-like_dom_sf"/>
</dbReference>
<dbReference type="GO" id="GO:0005524">
    <property type="term" value="F:ATP binding"/>
    <property type="evidence" value="ECO:0007669"/>
    <property type="project" value="UniProtKB-UniRule"/>
</dbReference>
<keyword evidence="5" id="KW-0418">Kinase</keyword>
<dbReference type="InterPro" id="IPR045269">
    <property type="entry name" value="Atg1-like"/>
</dbReference>
<dbReference type="PANTHER" id="PTHR24348">
    <property type="entry name" value="SERINE/THREONINE-PROTEIN KINASE UNC-51-RELATED"/>
    <property type="match status" value="1"/>
</dbReference>
<organism evidence="11 12">
    <name type="scientific">Botryobasidium botryosum (strain FD-172 SS1)</name>
    <dbReference type="NCBI Taxonomy" id="930990"/>
    <lineage>
        <taxon>Eukaryota</taxon>
        <taxon>Fungi</taxon>
        <taxon>Dikarya</taxon>
        <taxon>Basidiomycota</taxon>
        <taxon>Agaricomycotina</taxon>
        <taxon>Agaricomycetes</taxon>
        <taxon>Cantharellales</taxon>
        <taxon>Botryobasidiaceae</taxon>
        <taxon>Botryobasidium</taxon>
    </lineage>
</organism>